<dbReference type="CDD" id="cd20379">
    <property type="entry name" value="Tudor_dTUD-like"/>
    <property type="match status" value="1"/>
</dbReference>
<dbReference type="EMBL" id="LAZR01000326">
    <property type="protein sequence ID" value="KKN74463.1"/>
    <property type="molecule type" value="Genomic_DNA"/>
</dbReference>
<organism evidence="1">
    <name type="scientific">marine sediment metagenome</name>
    <dbReference type="NCBI Taxonomy" id="412755"/>
    <lineage>
        <taxon>unclassified sequences</taxon>
        <taxon>metagenomes</taxon>
        <taxon>ecological metagenomes</taxon>
    </lineage>
</organism>
<reference evidence="1" key="1">
    <citation type="journal article" date="2015" name="Nature">
        <title>Complex archaea that bridge the gap between prokaryotes and eukaryotes.</title>
        <authorList>
            <person name="Spang A."/>
            <person name="Saw J.H."/>
            <person name="Jorgensen S.L."/>
            <person name="Zaremba-Niedzwiedzka K."/>
            <person name="Martijn J."/>
            <person name="Lind A.E."/>
            <person name="van Eijk R."/>
            <person name="Schleper C."/>
            <person name="Guy L."/>
            <person name="Ettema T.J."/>
        </authorList>
    </citation>
    <scope>NUCLEOTIDE SEQUENCE</scope>
</reference>
<comment type="caution">
    <text evidence="1">The sequence shown here is derived from an EMBL/GenBank/DDBJ whole genome shotgun (WGS) entry which is preliminary data.</text>
</comment>
<dbReference type="AlphaFoldDB" id="A0A0F9W8S4"/>
<gene>
    <name evidence="1" type="ORF">LCGC14_0390830</name>
</gene>
<name>A0A0F9W8S4_9ZZZZ</name>
<protein>
    <submittedName>
        <fullName evidence="1">Uncharacterized protein</fullName>
    </submittedName>
</protein>
<accession>A0A0F9W8S4</accession>
<evidence type="ECO:0000313" key="1">
    <source>
        <dbReference type="EMBL" id="KKN74463.1"/>
    </source>
</evidence>
<sequence length="139" mass="16412">MIYHRVAIEVRSGIWLLFLETEFKNGYKQELVRIFGHRIRIEIRFMTAEKAGMLMIADRHIETPLIIRDDFYKNQVTRSATKVIKKQLYIYCWGNNEKREAMKGRTCRVLSRGKKNSCAVEFIDNGQTEIVSRNALRKV</sequence>
<proteinExistence type="predicted"/>